<feature type="chain" id="PRO_5042000111" evidence="3">
    <location>
        <begin position="24"/>
        <end position="423"/>
    </location>
</feature>
<feature type="domain" description="Fibronectin type-III" evidence="5">
    <location>
        <begin position="25"/>
        <end position="119"/>
    </location>
</feature>
<accession>A0AAE0TKK8</accession>
<dbReference type="Pfam" id="PF00041">
    <property type="entry name" value="fn3"/>
    <property type="match status" value="1"/>
</dbReference>
<dbReference type="Proteomes" id="UP001195483">
    <property type="component" value="Unassembled WGS sequence"/>
</dbReference>
<evidence type="ECO:0000259" key="5">
    <source>
        <dbReference type="PROSITE" id="PS50853"/>
    </source>
</evidence>
<dbReference type="PROSITE" id="PS01180">
    <property type="entry name" value="CUB"/>
    <property type="match status" value="1"/>
</dbReference>
<feature type="signal peptide" evidence="3">
    <location>
        <begin position="1"/>
        <end position="23"/>
    </location>
</feature>
<reference evidence="6" key="3">
    <citation type="submission" date="2023-05" db="EMBL/GenBank/DDBJ databases">
        <authorList>
            <person name="Smith C.H."/>
        </authorList>
    </citation>
    <scope>NUCLEOTIDE SEQUENCE</scope>
    <source>
        <strain evidence="6">CHS0354</strain>
        <tissue evidence="6">Mantle</tissue>
    </source>
</reference>
<reference evidence="6" key="1">
    <citation type="journal article" date="2021" name="Genome Biol. Evol.">
        <title>A High-Quality Reference Genome for a Parasitic Bivalve with Doubly Uniparental Inheritance (Bivalvia: Unionida).</title>
        <authorList>
            <person name="Smith C.H."/>
        </authorList>
    </citation>
    <scope>NUCLEOTIDE SEQUENCE</scope>
    <source>
        <strain evidence="6">CHS0354</strain>
    </source>
</reference>
<keyword evidence="1" id="KW-1015">Disulfide bond</keyword>
<dbReference type="AlphaFoldDB" id="A0AAE0TKK8"/>
<keyword evidence="3" id="KW-0732">Signal</keyword>
<evidence type="ECO:0000256" key="3">
    <source>
        <dbReference type="SAM" id="SignalP"/>
    </source>
</evidence>
<sequence>MRVYTFQLCLWTMCISFEGLTVPFPPRNVTIEVVKHYVIVTWDPPLEANDAITMYVVSYSIVPDLRITSKYVTDGSLLTLIPVDGQEGRLFKIQVQAQNQFGLGNPSAARYARIGCGRTLWLDSSASTFLIYPEQGGNYNTGILCQWILSTKDTCFLRIMFVTLQLMVSDNKPCIEDYVMIGNKERFCHAQEEENIVVYRSGNVAVTFNSGIWTPGKRFHLMITSIQIPGPPSSINAMSSDNAVILTWAPPTGLTLPLSAYVIRYSILPDGPAFSKVLEPNIFQFSIDTKSFEGKVILMNVAARIYDVEGASTILKVRARTSKSTAVETRGGQNGLTKNIIPCVINCLYSLLDAIWQGGFLTAIFGGFSTIAVTAAKLIYDYYWGDNWNFIDSVQEYVLEWIGVSKENIRIYRALRSCTECFW</sequence>
<dbReference type="SUPFAM" id="SSF49265">
    <property type="entry name" value="Fibronectin type III"/>
    <property type="match status" value="2"/>
</dbReference>
<proteinExistence type="predicted"/>
<dbReference type="EMBL" id="JAEAOA010001867">
    <property type="protein sequence ID" value="KAK3612099.1"/>
    <property type="molecule type" value="Genomic_DNA"/>
</dbReference>
<gene>
    <name evidence="6" type="ORF">CHS0354_031168</name>
</gene>
<dbReference type="SUPFAM" id="SSF49854">
    <property type="entry name" value="Spermadhesin, CUB domain"/>
    <property type="match status" value="1"/>
</dbReference>
<dbReference type="SMART" id="SM00060">
    <property type="entry name" value="FN3"/>
    <property type="match status" value="2"/>
</dbReference>
<organism evidence="6 7">
    <name type="scientific">Potamilus streckersoni</name>
    <dbReference type="NCBI Taxonomy" id="2493646"/>
    <lineage>
        <taxon>Eukaryota</taxon>
        <taxon>Metazoa</taxon>
        <taxon>Spiralia</taxon>
        <taxon>Lophotrochozoa</taxon>
        <taxon>Mollusca</taxon>
        <taxon>Bivalvia</taxon>
        <taxon>Autobranchia</taxon>
        <taxon>Heteroconchia</taxon>
        <taxon>Palaeoheterodonta</taxon>
        <taxon>Unionida</taxon>
        <taxon>Unionoidea</taxon>
        <taxon>Unionidae</taxon>
        <taxon>Ambleminae</taxon>
        <taxon>Lampsilini</taxon>
        <taxon>Potamilus</taxon>
    </lineage>
</organism>
<evidence type="ECO:0000259" key="4">
    <source>
        <dbReference type="PROSITE" id="PS01180"/>
    </source>
</evidence>
<dbReference type="CDD" id="cd00041">
    <property type="entry name" value="CUB"/>
    <property type="match status" value="1"/>
</dbReference>
<keyword evidence="7" id="KW-1185">Reference proteome</keyword>
<evidence type="ECO:0000256" key="1">
    <source>
        <dbReference type="ARBA" id="ARBA00023157"/>
    </source>
</evidence>
<evidence type="ECO:0000313" key="6">
    <source>
        <dbReference type="EMBL" id="KAK3612099.1"/>
    </source>
</evidence>
<comment type="caution">
    <text evidence="6">The sequence shown here is derived from an EMBL/GenBank/DDBJ whole genome shotgun (WGS) entry which is preliminary data.</text>
</comment>
<comment type="caution">
    <text evidence="2">Lacks conserved residue(s) required for the propagation of feature annotation.</text>
</comment>
<dbReference type="InterPro" id="IPR035914">
    <property type="entry name" value="Sperma_CUB_dom_sf"/>
</dbReference>
<dbReference type="InterPro" id="IPR003961">
    <property type="entry name" value="FN3_dom"/>
</dbReference>
<dbReference type="PROSITE" id="PS50853">
    <property type="entry name" value="FN3"/>
    <property type="match status" value="1"/>
</dbReference>
<reference evidence="6" key="2">
    <citation type="journal article" date="2021" name="Genome Biol. Evol.">
        <title>Developing a high-quality reference genome for a parasitic bivalve with doubly uniparental inheritance (Bivalvia: Unionida).</title>
        <authorList>
            <person name="Smith C.H."/>
        </authorList>
    </citation>
    <scope>NUCLEOTIDE SEQUENCE</scope>
    <source>
        <strain evidence="6">CHS0354</strain>
        <tissue evidence="6">Mantle</tissue>
    </source>
</reference>
<dbReference type="InterPro" id="IPR013783">
    <property type="entry name" value="Ig-like_fold"/>
</dbReference>
<dbReference type="InterPro" id="IPR000859">
    <property type="entry name" value="CUB_dom"/>
</dbReference>
<dbReference type="SMART" id="SM00042">
    <property type="entry name" value="CUB"/>
    <property type="match status" value="1"/>
</dbReference>
<dbReference type="CDD" id="cd00063">
    <property type="entry name" value="FN3"/>
    <property type="match status" value="2"/>
</dbReference>
<protein>
    <submittedName>
        <fullName evidence="6">Uncharacterized protein</fullName>
    </submittedName>
</protein>
<feature type="domain" description="CUB" evidence="4">
    <location>
        <begin position="116"/>
        <end position="226"/>
    </location>
</feature>
<dbReference type="InterPro" id="IPR036116">
    <property type="entry name" value="FN3_sf"/>
</dbReference>
<evidence type="ECO:0000313" key="7">
    <source>
        <dbReference type="Proteomes" id="UP001195483"/>
    </source>
</evidence>
<dbReference type="Gene3D" id="2.60.40.10">
    <property type="entry name" value="Immunoglobulins"/>
    <property type="match status" value="1"/>
</dbReference>
<name>A0AAE0TKK8_9BIVA</name>
<evidence type="ECO:0000256" key="2">
    <source>
        <dbReference type="PROSITE-ProRule" id="PRU00059"/>
    </source>
</evidence>
<dbReference type="Gene3D" id="2.60.120.290">
    <property type="entry name" value="Spermadhesin, CUB domain"/>
    <property type="match status" value="1"/>
</dbReference>